<feature type="domain" description="N-terminal" evidence="1">
    <location>
        <begin position="15"/>
        <end position="122"/>
    </location>
</feature>
<dbReference type="InterPro" id="IPR041459">
    <property type="entry name" value="MPTase-PolyVal"/>
</dbReference>
<dbReference type="InterPro" id="IPR013610">
    <property type="entry name" value="ArdC_N"/>
</dbReference>
<feature type="domain" description="Polyvalent protein metallopeptidase" evidence="2">
    <location>
        <begin position="155"/>
        <end position="261"/>
    </location>
</feature>
<dbReference type="GO" id="GO:0003697">
    <property type="term" value="F:single-stranded DNA binding"/>
    <property type="evidence" value="ECO:0007669"/>
    <property type="project" value="InterPro"/>
</dbReference>
<dbReference type="AlphaFoldDB" id="A0A7V3E7S6"/>
<evidence type="ECO:0000313" key="3">
    <source>
        <dbReference type="EMBL" id="HFI91637.1"/>
    </source>
</evidence>
<name>A0A7V3E7S6_9BACT</name>
<gene>
    <name evidence="3" type="ORF">ENS31_08960</name>
</gene>
<dbReference type="PIRSF" id="PIRSF037112">
    <property type="entry name" value="Antirestriction_ArdC"/>
    <property type="match status" value="1"/>
</dbReference>
<dbReference type="EMBL" id="DSUJ01000008">
    <property type="protein sequence ID" value="HFI91637.1"/>
    <property type="molecule type" value="Genomic_DNA"/>
</dbReference>
<comment type="caution">
    <text evidence="3">The sequence shown here is derived from an EMBL/GenBank/DDBJ whole genome shotgun (WGS) entry which is preliminary data.</text>
</comment>
<reference evidence="3" key="1">
    <citation type="journal article" date="2020" name="mSystems">
        <title>Genome- and Community-Level Interaction Insights into Carbon Utilization and Element Cycling Functions of Hydrothermarchaeota in Hydrothermal Sediment.</title>
        <authorList>
            <person name="Zhou Z."/>
            <person name="Liu Y."/>
            <person name="Xu W."/>
            <person name="Pan J."/>
            <person name="Luo Z.H."/>
            <person name="Li M."/>
        </authorList>
    </citation>
    <scope>NUCLEOTIDE SEQUENCE [LARGE SCALE GENOMIC DNA]</scope>
    <source>
        <strain evidence="3">SpSt-479</strain>
    </source>
</reference>
<accession>A0A7V3E7S6</accession>
<dbReference type="Pfam" id="PF08401">
    <property type="entry name" value="ArdcN"/>
    <property type="match status" value="1"/>
</dbReference>
<dbReference type="Pfam" id="PF18818">
    <property type="entry name" value="MPTase-PolyVal"/>
    <property type="match status" value="1"/>
</dbReference>
<proteinExistence type="predicted"/>
<sequence>MVITFTRGERLMNRKEIYQHITDKIIEQLKKGTIPWRKPWRQGLPSNYITRKPYNGINRLSLLCNDYPSPYYLTYLQIKQLGGQVLKNQKGHLIVFWKVIDITDEEDQHVDEFPLLRYTYVFNLTQTNLYKPEENEPLKILECEHLLNNIRPEPVIRYNTSECFYDKRNDYISIPPMSQFTSREEYYSSLFHELVHWTGHQSRLNRQDLDYATEELVAELGSSYLCAITGIEQLVLKNQASYLDYWLKRLESDTAIFSKASRLAQDAVNLVINV</sequence>
<protein>
    <submittedName>
        <fullName evidence="3">DUF1738 domain-containing protein</fullName>
    </submittedName>
</protein>
<dbReference type="InterPro" id="IPR017113">
    <property type="entry name" value="Antirestriction_ArdC"/>
</dbReference>
<evidence type="ECO:0000259" key="2">
    <source>
        <dbReference type="Pfam" id="PF18818"/>
    </source>
</evidence>
<evidence type="ECO:0000259" key="1">
    <source>
        <dbReference type="Pfam" id="PF08401"/>
    </source>
</evidence>
<organism evidence="3">
    <name type="scientific">Ignavibacterium album</name>
    <dbReference type="NCBI Taxonomy" id="591197"/>
    <lineage>
        <taxon>Bacteria</taxon>
        <taxon>Pseudomonadati</taxon>
        <taxon>Ignavibacteriota</taxon>
        <taxon>Ignavibacteria</taxon>
        <taxon>Ignavibacteriales</taxon>
        <taxon>Ignavibacteriaceae</taxon>
        <taxon>Ignavibacterium</taxon>
    </lineage>
</organism>